<dbReference type="EMBL" id="CP035733">
    <property type="protein sequence ID" value="QGY80232.1"/>
    <property type="molecule type" value="Genomic_DNA"/>
</dbReference>
<evidence type="ECO:0000256" key="2">
    <source>
        <dbReference type="PROSITE-ProRule" id="PRU00169"/>
    </source>
</evidence>
<dbReference type="PANTHER" id="PTHR44591:SF25">
    <property type="entry name" value="CHEMOTAXIS TWO-COMPONENT RESPONSE REGULATOR"/>
    <property type="match status" value="1"/>
</dbReference>
<dbReference type="SMART" id="SM00448">
    <property type="entry name" value="REC"/>
    <property type="match status" value="1"/>
</dbReference>
<organism evidence="4 5">
    <name type="scientific">Sphingorhabdus lacus</name>
    <dbReference type="NCBI Taxonomy" id="392610"/>
    <lineage>
        <taxon>Bacteria</taxon>
        <taxon>Pseudomonadati</taxon>
        <taxon>Pseudomonadota</taxon>
        <taxon>Alphaproteobacteria</taxon>
        <taxon>Sphingomonadales</taxon>
        <taxon>Sphingomonadaceae</taxon>
        <taxon>Sphingorhabdus</taxon>
    </lineage>
</organism>
<dbReference type="PANTHER" id="PTHR44591">
    <property type="entry name" value="STRESS RESPONSE REGULATOR PROTEIN 1"/>
    <property type="match status" value="1"/>
</dbReference>
<reference evidence="5" key="1">
    <citation type="submission" date="2019-01" db="EMBL/GenBank/DDBJ databases">
        <title>Sphingorhabdus lacus sp.nov., isolated from an oligotrophic freshwater lake.</title>
        <authorList>
            <person name="Park M."/>
        </authorList>
    </citation>
    <scope>NUCLEOTIDE SEQUENCE [LARGE SCALE GENOMIC DNA]</scope>
    <source>
        <strain evidence="5">IMCC1753</strain>
    </source>
</reference>
<keyword evidence="1 2" id="KW-0597">Phosphoprotein</keyword>
<dbReference type="InterPro" id="IPR011006">
    <property type="entry name" value="CheY-like_superfamily"/>
</dbReference>
<dbReference type="PROSITE" id="PS50110">
    <property type="entry name" value="RESPONSE_REGULATORY"/>
    <property type="match status" value="1"/>
</dbReference>
<feature type="domain" description="Response regulatory" evidence="3">
    <location>
        <begin position="14"/>
        <end position="128"/>
    </location>
</feature>
<protein>
    <submittedName>
        <fullName evidence="4">Response regulator</fullName>
    </submittedName>
</protein>
<evidence type="ECO:0000313" key="4">
    <source>
        <dbReference type="EMBL" id="QGY80232.1"/>
    </source>
</evidence>
<feature type="modified residue" description="4-aspartylphosphate" evidence="2">
    <location>
        <position position="63"/>
    </location>
</feature>
<name>A0A6I6LCN5_9SPHN</name>
<dbReference type="InterPro" id="IPR050595">
    <property type="entry name" value="Bact_response_regulator"/>
</dbReference>
<dbReference type="RefSeq" id="WP_158899249.1">
    <property type="nucleotide sequence ID" value="NZ_CP035733.1"/>
</dbReference>
<dbReference type="InterPro" id="IPR001789">
    <property type="entry name" value="Sig_transdc_resp-reg_receiver"/>
</dbReference>
<evidence type="ECO:0000259" key="3">
    <source>
        <dbReference type="PROSITE" id="PS50110"/>
    </source>
</evidence>
<dbReference type="OrthoDB" id="9797885at2"/>
<evidence type="ECO:0000313" key="5">
    <source>
        <dbReference type="Proteomes" id="UP000428803"/>
    </source>
</evidence>
<dbReference type="KEGG" id="slaa:EUU25_06150"/>
<accession>A0A6I6LCN5</accession>
<dbReference type="GO" id="GO:0000160">
    <property type="term" value="P:phosphorelay signal transduction system"/>
    <property type="evidence" value="ECO:0007669"/>
    <property type="project" value="InterPro"/>
</dbReference>
<keyword evidence="5" id="KW-1185">Reference proteome</keyword>
<sequence length="132" mass="14121">MSASTGVKPRTAFTILISDDENAVRRSMQLMLCACGYAVRSYASGNALIADPQALSADCLVVDYRMPDVDGFSVLQELRAKGWEGKALMVTAYCNHALETRALAAGFDEVVAKPFVARAIIDAVARFAKGAD</sequence>
<dbReference type="SUPFAM" id="SSF52172">
    <property type="entry name" value="CheY-like"/>
    <property type="match status" value="1"/>
</dbReference>
<dbReference type="Pfam" id="PF00072">
    <property type="entry name" value="Response_reg"/>
    <property type="match status" value="1"/>
</dbReference>
<dbReference type="Gene3D" id="3.40.50.2300">
    <property type="match status" value="1"/>
</dbReference>
<evidence type="ECO:0000256" key="1">
    <source>
        <dbReference type="ARBA" id="ARBA00022553"/>
    </source>
</evidence>
<gene>
    <name evidence="4" type="ORF">EUU25_06150</name>
</gene>
<proteinExistence type="predicted"/>
<dbReference type="Proteomes" id="UP000428803">
    <property type="component" value="Chromosome"/>
</dbReference>
<dbReference type="AlphaFoldDB" id="A0A6I6LCN5"/>